<dbReference type="Pfam" id="PF03352">
    <property type="entry name" value="Adenine_glyco"/>
    <property type="match status" value="1"/>
</dbReference>
<dbReference type="OrthoDB" id="9807664at2"/>
<organism evidence="1 2">
    <name type="scientific">Corynebacterium gerontici</name>
    <dbReference type="NCBI Taxonomy" id="2079234"/>
    <lineage>
        <taxon>Bacteria</taxon>
        <taxon>Bacillati</taxon>
        <taxon>Actinomycetota</taxon>
        <taxon>Actinomycetes</taxon>
        <taxon>Mycobacteriales</taxon>
        <taxon>Corynebacteriaceae</taxon>
        <taxon>Corynebacterium</taxon>
    </lineage>
</organism>
<evidence type="ECO:0000313" key="2">
    <source>
        <dbReference type="Proteomes" id="UP000271587"/>
    </source>
</evidence>
<dbReference type="PANTHER" id="PTHR30037:SF4">
    <property type="entry name" value="DNA-3-METHYLADENINE GLYCOSYLASE I"/>
    <property type="match status" value="1"/>
</dbReference>
<dbReference type="Proteomes" id="UP000271587">
    <property type="component" value="Chromosome"/>
</dbReference>
<dbReference type="EMBL" id="CP033897">
    <property type="protein sequence ID" value="AZA10445.1"/>
    <property type="molecule type" value="Genomic_DNA"/>
</dbReference>
<dbReference type="EC" id="3.2.2.20" evidence="1"/>
<name>A0A3G6IXE7_9CORY</name>
<accession>A0A3G6IXE7</accession>
<dbReference type="KEGG" id="cgk:CGERO_00535"/>
<dbReference type="SUPFAM" id="SSF48150">
    <property type="entry name" value="DNA-glycosylase"/>
    <property type="match status" value="1"/>
</dbReference>
<dbReference type="RefSeq" id="WP_123932777.1">
    <property type="nucleotide sequence ID" value="NZ_CP033897.1"/>
</dbReference>
<protein>
    <submittedName>
        <fullName evidence="1">DNA-3-methyladenine glycosylase 1</fullName>
        <ecNumber evidence="1">3.2.2.20</ecNumber>
    </submittedName>
</protein>
<dbReference type="GO" id="GO:0006284">
    <property type="term" value="P:base-excision repair"/>
    <property type="evidence" value="ECO:0007669"/>
    <property type="project" value="InterPro"/>
</dbReference>
<gene>
    <name evidence="1" type="primary">tag</name>
    <name evidence="1" type="ORF">CGERO_00535</name>
</gene>
<keyword evidence="1" id="KW-0378">Hydrolase</keyword>
<keyword evidence="2" id="KW-1185">Reference proteome</keyword>
<dbReference type="AlphaFoldDB" id="A0A3G6IXE7"/>
<dbReference type="GO" id="GO:0008725">
    <property type="term" value="F:DNA-3-methyladenine glycosylase activity"/>
    <property type="evidence" value="ECO:0007669"/>
    <property type="project" value="UniProtKB-EC"/>
</dbReference>
<reference evidence="1 2" key="1">
    <citation type="submission" date="2018-11" db="EMBL/GenBank/DDBJ databases">
        <authorList>
            <person name="Kleinhagauer T."/>
            <person name="Glaeser S.P."/>
            <person name="Spergser J."/>
            <person name="Ruckert C."/>
            <person name="Kaempfer P."/>
            <person name="Busse H.-J."/>
        </authorList>
    </citation>
    <scope>NUCLEOTIDE SEQUENCE [LARGE SCALE GENOMIC DNA]</scope>
    <source>
        <strain evidence="1 2">W8</strain>
    </source>
</reference>
<dbReference type="PANTHER" id="PTHR30037">
    <property type="entry name" value="DNA-3-METHYLADENINE GLYCOSYLASE 1"/>
    <property type="match status" value="1"/>
</dbReference>
<keyword evidence="1" id="KW-0326">Glycosidase</keyword>
<dbReference type="Gene3D" id="1.10.340.30">
    <property type="entry name" value="Hypothetical protein, domain 2"/>
    <property type="match status" value="1"/>
</dbReference>
<dbReference type="InterPro" id="IPR011257">
    <property type="entry name" value="DNA_glycosylase"/>
</dbReference>
<dbReference type="InterPro" id="IPR005019">
    <property type="entry name" value="Adenine_glyco"/>
</dbReference>
<evidence type="ECO:0000313" key="1">
    <source>
        <dbReference type="EMBL" id="AZA10445.1"/>
    </source>
</evidence>
<sequence length="200" mass="22207">MNDQHIAPDLIRGDDGRLRPAWASEDAQLRHYYDHEWGRPITSESGMLERLILEGFQAGLSWKTILQKRQAFRRHLAHFNPDELATFGEEQVEALLECKDIIRNPQKIRAAITNARATIALREHGGLVALIESFRPLEHQRPPTVAATPSSSPESKAMAKALKAEGFTFVGPTTCYALMQATGLVDDRPLGASGLLEDAQ</sequence>
<dbReference type="InterPro" id="IPR052891">
    <property type="entry name" value="DNA-3mA_glycosylase"/>
</dbReference>
<proteinExistence type="predicted"/>